<evidence type="ECO:0000256" key="7">
    <source>
        <dbReference type="SAM" id="MobiDB-lite"/>
    </source>
</evidence>
<dbReference type="NCBIfam" id="NF038151">
    <property type="entry name" value="lanthi_synth_III"/>
    <property type="match status" value="1"/>
</dbReference>
<dbReference type="InterPro" id="IPR058053">
    <property type="entry name" value="RamC_C"/>
</dbReference>
<reference evidence="9 10" key="1">
    <citation type="submission" date="2022-06" db="EMBL/GenBank/DDBJ databases">
        <title>Genomic Encyclopedia of Archaeal and Bacterial Type Strains, Phase II (KMG-II): from individual species to whole genera.</title>
        <authorList>
            <person name="Goeker M."/>
        </authorList>
    </citation>
    <scope>NUCLEOTIDE SEQUENCE [LARGE SCALE GENOMIC DNA]</scope>
    <source>
        <strain evidence="9 10">DSM 40477</strain>
    </source>
</reference>
<dbReference type="PANTHER" id="PTHR43289">
    <property type="entry name" value="MITOGEN-ACTIVATED PROTEIN KINASE KINASE KINASE 20-RELATED"/>
    <property type="match status" value="1"/>
</dbReference>
<dbReference type="EMBL" id="JAMTCP010000013">
    <property type="protein sequence ID" value="MCP2259035.1"/>
    <property type="molecule type" value="Genomic_DNA"/>
</dbReference>
<keyword evidence="6" id="KW-0067">ATP-binding</keyword>
<gene>
    <name evidence="9" type="ORF">LX15_002736</name>
</gene>
<dbReference type="GO" id="GO:0016301">
    <property type="term" value="F:kinase activity"/>
    <property type="evidence" value="ECO:0007669"/>
    <property type="project" value="UniProtKB-KW"/>
</dbReference>
<keyword evidence="2" id="KW-0723">Serine/threonine-protein kinase</keyword>
<name>A0ABT1HU30_STRSD</name>
<evidence type="ECO:0000256" key="1">
    <source>
        <dbReference type="ARBA" id="ARBA00012513"/>
    </source>
</evidence>
<dbReference type="PANTHER" id="PTHR43289:SF6">
    <property type="entry name" value="SERINE_THREONINE-PROTEIN KINASE NEKL-3"/>
    <property type="match status" value="1"/>
</dbReference>
<protein>
    <recommendedName>
        <fullName evidence="1">non-specific serine/threonine protein kinase</fullName>
        <ecNumber evidence="1">2.7.11.1</ecNumber>
    </recommendedName>
</protein>
<dbReference type="InterPro" id="IPR057929">
    <property type="entry name" value="RamC_N"/>
</dbReference>
<dbReference type="InterPro" id="IPR053524">
    <property type="entry name" value="Aerial_hyphae_peptide-synth"/>
</dbReference>
<dbReference type="InterPro" id="IPR000719">
    <property type="entry name" value="Prot_kinase_dom"/>
</dbReference>
<keyword evidence="3" id="KW-0808">Transferase</keyword>
<dbReference type="CDD" id="cd04791">
    <property type="entry name" value="LanC_SerThrkinase"/>
    <property type="match status" value="1"/>
</dbReference>
<keyword evidence="10" id="KW-1185">Reference proteome</keyword>
<dbReference type="Proteomes" id="UP001205311">
    <property type="component" value="Unassembled WGS sequence"/>
</dbReference>
<evidence type="ECO:0000256" key="6">
    <source>
        <dbReference type="ARBA" id="ARBA00022840"/>
    </source>
</evidence>
<dbReference type="SUPFAM" id="SSF158745">
    <property type="entry name" value="LanC-like"/>
    <property type="match status" value="1"/>
</dbReference>
<dbReference type="PRINTS" id="PR01950">
    <property type="entry name" value="LANCSUPER"/>
</dbReference>
<dbReference type="Gene3D" id="1.10.510.10">
    <property type="entry name" value="Transferase(Phosphotransferase) domain 1"/>
    <property type="match status" value="1"/>
</dbReference>
<dbReference type="PROSITE" id="PS50011">
    <property type="entry name" value="PROTEIN_KINASE_DOM"/>
    <property type="match status" value="1"/>
</dbReference>
<dbReference type="InterPro" id="IPR011009">
    <property type="entry name" value="Kinase-like_dom_sf"/>
</dbReference>
<feature type="domain" description="Protein kinase" evidence="8">
    <location>
        <begin position="227"/>
        <end position="533"/>
    </location>
</feature>
<dbReference type="SMART" id="SM01260">
    <property type="entry name" value="LANC_like"/>
    <property type="match status" value="1"/>
</dbReference>
<dbReference type="InterPro" id="IPR007822">
    <property type="entry name" value="LANC-like"/>
</dbReference>
<evidence type="ECO:0000256" key="2">
    <source>
        <dbReference type="ARBA" id="ARBA00022527"/>
    </source>
</evidence>
<dbReference type="Pfam" id="PF00069">
    <property type="entry name" value="Pkinase"/>
    <property type="match status" value="1"/>
</dbReference>
<evidence type="ECO:0000313" key="10">
    <source>
        <dbReference type="Proteomes" id="UP001205311"/>
    </source>
</evidence>
<sequence length="907" mass="98316">MDLAAFYLLHCLADENFYDSVRWWDDSDSRFALADQEPPAGWDRAERGTWVFLLPPGRRLPDQGWKVHVSAHVTNCAEVLAVVRDFCVEHRVAFRFLRSVAAVRLANSKHADRASSGRFCTLYPGGVDELDLVLTTLGEALSGQPGPYVLGDLRWRSGPLSVRYGAFRRRHRMDETGELVPALTDPSGRLVPDPRGVAFRVPSWVEVPARLAEQIAARDADRVTLPYQVREALHFSNAGGVYLAVDPRSGRRVVIKEARPLAGLDGEDVDAVERLRRERSALERLSDVDVVPSVLGGFVRWEHHFLVEEHIEGEPLTRCVEARHPFSLPDPSRERVAAFTAWALDVLDRLRAAVDVVHRRGLVVGDLHPSNVIVRPDGRVALVDLEQAMPVCSRRNAALGAPGFAAPPDRVGVAIDDHAMACVALWMFLPFAPVLRVRDPDKTELFLGVLADDFGVPDSLLTELRRQFRPTRATATPEPAEPAGTAGAAVGQRRNRPLRTVEVESRRAVRRALADPGPSDWPVLLRSIAHGVLASATPLRRDRLFPGDVEQFRSGGVNLAHGAAGVLLALASAGAPIDPHHVDWLLRAVQDWDTPRPGFYTGLHGVAFTLDQLGRRAAALSVLDRAVELMSGGVPARGLFGGLAGIGLNLLHFGHATDDVVLRRSALVVADQLADQMVGADERGDPSPRAGLAHGGAGIALFFLHCYRDTLDTAFLDLAATALRADLARCRVGAGGALHVVEGGDALPSLHSGAAGIGLVLREFLRHRHDERFAHALDRVRRTCRVQSVAFPGLFSGHAGLLATAAVLGDQPPLANPAVRAHLRRLSWHAEFHRGRLAFPGEQLFRLSTDLGTGAAGVLLALATVFENRPGFLPFLPVGTDPLDAEPETNGGHWVGLPAPRCGSGAR</sequence>
<organism evidence="9 10">
    <name type="scientific">Streptoalloteichus tenebrarius (strain ATCC 17920 / DSM 40477 / JCM 4838 / CBS 697.72 / NBRC 16177 / NCIMB 11028 / NRRL B-12390 / A12253. 1 / ISP 5477)</name>
    <name type="common">Streptomyces tenebrarius</name>
    <dbReference type="NCBI Taxonomy" id="1933"/>
    <lineage>
        <taxon>Bacteria</taxon>
        <taxon>Bacillati</taxon>
        <taxon>Actinomycetota</taxon>
        <taxon>Actinomycetes</taxon>
        <taxon>Pseudonocardiales</taxon>
        <taxon>Pseudonocardiaceae</taxon>
        <taxon>Streptoalloteichus</taxon>
    </lineage>
</organism>
<evidence type="ECO:0000259" key="8">
    <source>
        <dbReference type="PROSITE" id="PS50011"/>
    </source>
</evidence>
<evidence type="ECO:0000256" key="4">
    <source>
        <dbReference type="ARBA" id="ARBA00022741"/>
    </source>
</evidence>
<feature type="region of interest" description="Disordered" evidence="7">
    <location>
        <begin position="470"/>
        <end position="493"/>
    </location>
</feature>
<dbReference type="RefSeq" id="WP_253669945.1">
    <property type="nucleotide sequence ID" value="NZ_JAMTCP010000013.1"/>
</dbReference>
<dbReference type="SUPFAM" id="SSF56112">
    <property type="entry name" value="Protein kinase-like (PK-like)"/>
    <property type="match status" value="1"/>
</dbReference>
<dbReference type="SMART" id="SM00220">
    <property type="entry name" value="S_TKc"/>
    <property type="match status" value="1"/>
</dbReference>
<dbReference type="Pfam" id="PF05147">
    <property type="entry name" value="LANC_like"/>
    <property type="match status" value="1"/>
</dbReference>
<accession>A0ABT1HU30</accession>
<keyword evidence="5 9" id="KW-0418">Kinase</keyword>
<evidence type="ECO:0000256" key="3">
    <source>
        <dbReference type="ARBA" id="ARBA00022679"/>
    </source>
</evidence>
<dbReference type="Pfam" id="PF25816">
    <property type="entry name" value="RamC_N"/>
    <property type="match status" value="1"/>
</dbReference>
<keyword evidence="4" id="KW-0547">Nucleotide-binding</keyword>
<comment type="caution">
    <text evidence="9">The sequence shown here is derived from an EMBL/GenBank/DDBJ whole genome shotgun (WGS) entry which is preliminary data.</text>
</comment>
<dbReference type="EC" id="2.7.11.1" evidence="1"/>
<evidence type="ECO:0000256" key="5">
    <source>
        <dbReference type="ARBA" id="ARBA00022777"/>
    </source>
</evidence>
<evidence type="ECO:0000313" key="9">
    <source>
        <dbReference type="EMBL" id="MCP2259035.1"/>
    </source>
</evidence>
<dbReference type="Gene3D" id="1.50.10.20">
    <property type="match status" value="2"/>
</dbReference>
<feature type="compositionally biased region" description="Low complexity" evidence="7">
    <location>
        <begin position="470"/>
        <end position="489"/>
    </location>
</feature>
<proteinExistence type="predicted"/>